<dbReference type="InterPro" id="IPR025540">
    <property type="entry name" value="FlK"/>
</dbReference>
<dbReference type="EMBL" id="CAEZSR010000111">
    <property type="protein sequence ID" value="CAB4574063.1"/>
    <property type="molecule type" value="Genomic_DNA"/>
</dbReference>
<sequence>MNVEVGLRGEATMVVTEADTARALKSGTVEVLGTPRLIALCEEATCAALAGRLPEGQTTVGMRVQIDHLQPTAVGQEVVAEATLEKIDGRRLMFTVSASDTRGLVAAGKVTRVLVEVDRFHSKAH</sequence>
<dbReference type="InterPro" id="IPR054485">
    <property type="entry name" value="FlK-like_dom"/>
</dbReference>
<organism evidence="2">
    <name type="scientific">freshwater metagenome</name>
    <dbReference type="NCBI Taxonomy" id="449393"/>
    <lineage>
        <taxon>unclassified sequences</taxon>
        <taxon>metagenomes</taxon>
        <taxon>ecological metagenomes</taxon>
    </lineage>
</organism>
<dbReference type="Pfam" id="PF22636">
    <property type="entry name" value="FlK"/>
    <property type="match status" value="1"/>
</dbReference>
<dbReference type="Gene3D" id="3.10.129.10">
    <property type="entry name" value="Hotdog Thioesterase"/>
    <property type="match status" value="1"/>
</dbReference>
<dbReference type="InterPro" id="IPR029069">
    <property type="entry name" value="HotDog_dom_sf"/>
</dbReference>
<accession>A0A6J6EI49</accession>
<dbReference type="AlphaFoldDB" id="A0A6J6EI49"/>
<dbReference type="PANTHER" id="PTHR36934:SF1">
    <property type="entry name" value="THIOESTERASE DOMAIN-CONTAINING PROTEIN"/>
    <property type="match status" value="1"/>
</dbReference>
<reference evidence="2" key="1">
    <citation type="submission" date="2020-05" db="EMBL/GenBank/DDBJ databases">
        <authorList>
            <person name="Chiriac C."/>
            <person name="Salcher M."/>
            <person name="Ghai R."/>
            <person name="Kavagutti S V."/>
        </authorList>
    </citation>
    <scope>NUCLEOTIDE SEQUENCE</scope>
</reference>
<proteinExistence type="predicted"/>
<feature type="domain" description="Fluoroacetyl-CoA-specific thioesterase-like" evidence="1">
    <location>
        <begin position="15"/>
        <end position="116"/>
    </location>
</feature>
<protein>
    <submittedName>
        <fullName evidence="2">Unannotated protein</fullName>
    </submittedName>
</protein>
<dbReference type="PIRSF" id="PIRSF014972">
    <property type="entry name" value="FlK"/>
    <property type="match status" value="1"/>
</dbReference>
<name>A0A6J6EI49_9ZZZZ</name>
<evidence type="ECO:0000313" key="2">
    <source>
        <dbReference type="EMBL" id="CAB4574063.1"/>
    </source>
</evidence>
<dbReference type="PANTHER" id="PTHR36934">
    <property type="entry name" value="BLR0278 PROTEIN"/>
    <property type="match status" value="1"/>
</dbReference>
<gene>
    <name evidence="2" type="ORF">UFOPK1493_02591</name>
</gene>
<evidence type="ECO:0000259" key="1">
    <source>
        <dbReference type="Pfam" id="PF22636"/>
    </source>
</evidence>
<dbReference type="SUPFAM" id="SSF54637">
    <property type="entry name" value="Thioesterase/thiol ester dehydrase-isomerase"/>
    <property type="match status" value="1"/>
</dbReference>